<accession>A0A4P8XM29</accession>
<proteinExistence type="predicted"/>
<organism evidence="1 2">
    <name type="scientific">Paenibacillus algicola</name>
    <dbReference type="NCBI Taxonomy" id="2565926"/>
    <lineage>
        <taxon>Bacteria</taxon>
        <taxon>Bacillati</taxon>
        <taxon>Bacillota</taxon>
        <taxon>Bacilli</taxon>
        <taxon>Bacillales</taxon>
        <taxon>Paenibacillaceae</taxon>
        <taxon>Paenibacillus</taxon>
    </lineage>
</organism>
<dbReference type="Pfam" id="PF19645">
    <property type="entry name" value="DUF6148"/>
    <property type="match status" value="1"/>
</dbReference>
<dbReference type="KEGG" id="palo:E6C60_3115"/>
<dbReference type="OrthoDB" id="80936at2"/>
<keyword evidence="2" id="KW-1185">Reference proteome</keyword>
<reference evidence="1 2" key="1">
    <citation type="submission" date="2019-05" db="EMBL/GenBank/DDBJ databases">
        <authorList>
            <person name="Chen C."/>
        </authorList>
    </citation>
    <scope>NUCLEOTIDE SEQUENCE [LARGE SCALE GENOMIC DNA]</scope>
    <source>
        <strain evidence="1 2">HB172198</strain>
    </source>
</reference>
<protein>
    <submittedName>
        <fullName evidence="1">Uncharacterized protein</fullName>
    </submittedName>
</protein>
<dbReference type="EMBL" id="CP040396">
    <property type="protein sequence ID" value="QCT03826.1"/>
    <property type="molecule type" value="Genomic_DNA"/>
</dbReference>
<dbReference type="InterPro" id="IPR046146">
    <property type="entry name" value="DUF6148"/>
</dbReference>
<sequence>MPLYTKEVAQQHLDAWMAAELALSTGQSYSIAGRSLTRVNLTEVMRQIQYWQKQLNDAIRFEQGLGPRRKVRRYVPIDL</sequence>
<evidence type="ECO:0000313" key="2">
    <source>
        <dbReference type="Proteomes" id="UP000300879"/>
    </source>
</evidence>
<dbReference type="AlphaFoldDB" id="A0A4P8XM29"/>
<dbReference type="RefSeq" id="WP_138226643.1">
    <property type="nucleotide sequence ID" value="NZ_CP040396.1"/>
</dbReference>
<dbReference type="Proteomes" id="UP000300879">
    <property type="component" value="Chromosome"/>
</dbReference>
<name>A0A4P8XM29_9BACL</name>
<evidence type="ECO:0000313" key="1">
    <source>
        <dbReference type="EMBL" id="QCT03826.1"/>
    </source>
</evidence>
<gene>
    <name evidence="1" type="ORF">E6C60_3115</name>
</gene>